<dbReference type="PANTHER" id="PTHR11035:SF24">
    <property type="entry name" value="VERY-LONG-CHAIN (3R)-3-HYDROXYACYL-COA DEHYDRATASE"/>
    <property type="match status" value="1"/>
</dbReference>
<evidence type="ECO:0000313" key="15">
    <source>
        <dbReference type="Proteomes" id="UP001150941"/>
    </source>
</evidence>
<evidence type="ECO:0000256" key="3">
    <source>
        <dbReference type="ARBA" id="ARBA00007811"/>
    </source>
</evidence>
<dbReference type="Pfam" id="PF04387">
    <property type="entry name" value="PTPLA"/>
    <property type="match status" value="1"/>
</dbReference>
<dbReference type="GO" id="GO:0102158">
    <property type="term" value="F:very-long-chain (3R)-3-hydroxyacyl-CoA dehydratase activity"/>
    <property type="evidence" value="ECO:0007669"/>
    <property type="project" value="UniProtKB-EC"/>
</dbReference>
<dbReference type="PANTHER" id="PTHR11035">
    <property type="entry name" value="VERY-LONG-CHAIN (3R)-3-HYDROXYACYL-COA DEHYDRATASE"/>
    <property type="match status" value="1"/>
</dbReference>
<keyword evidence="15" id="KW-1185">Reference proteome</keyword>
<comment type="caution">
    <text evidence="14">The sequence shown here is derived from an EMBL/GenBank/DDBJ whole genome shotgun (WGS) entry which is preliminary data.</text>
</comment>
<evidence type="ECO:0000256" key="13">
    <source>
        <dbReference type="RuleBase" id="RU363109"/>
    </source>
</evidence>
<comment type="function">
    <text evidence="13">Catalyzes the third of the four reactions of the long-chain fatty acids elongation cycle. This endoplasmic reticulum-bound enzymatic process, allows the addition of two carbons to the chain of long- and very long-chain fatty acids/VLCFAs per cycle. This enzyme catalyzes the dehydration of the 3-hydroxyacyl-CoA intermediate into trans-2,3-enoyl-CoA, within each cycle of fatty acid elongation. Thereby, it participates to the production of VLCFAs of different chain lengths that are involved in multiple biological processes as precursors of membrane lipids and lipid mediators.</text>
</comment>
<evidence type="ECO:0000256" key="6">
    <source>
        <dbReference type="ARBA" id="ARBA00022692"/>
    </source>
</evidence>
<feature type="transmembrane region" description="Helical" evidence="13">
    <location>
        <begin position="185"/>
        <end position="210"/>
    </location>
</feature>
<feature type="transmembrane region" description="Helical" evidence="13">
    <location>
        <begin position="121"/>
        <end position="142"/>
    </location>
</feature>
<evidence type="ECO:0000256" key="5">
    <source>
        <dbReference type="ARBA" id="ARBA00022516"/>
    </source>
</evidence>
<keyword evidence="13" id="KW-0256">Endoplasmic reticulum</keyword>
<feature type="transmembrane region" description="Helical" evidence="13">
    <location>
        <begin position="29"/>
        <end position="52"/>
    </location>
</feature>
<keyword evidence="9 13" id="KW-0443">Lipid metabolism</keyword>
<evidence type="ECO:0000256" key="4">
    <source>
        <dbReference type="ARBA" id="ARBA00013122"/>
    </source>
</evidence>
<dbReference type="GO" id="GO:0042761">
    <property type="term" value="P:very long-chain fatty acid biosynthetic process"/>
    <property type="evidence" value="ECO:0007669"/>
    <property type="project" value="TreeGrafter"/>
</dbReference>
<reference evidence="14" key="1">
    <citation type="submission" date="2022-11" db="EMBL/GenBank/DDBJ databases">
        <authorList>
            <person name="Petersen C."/>
        </authorList>
    </citation>
    <scope>NUCLEOTIDE SEQUENCE</scope>
    <source>
        <strain evidence="14">IBT 19713</strain>
    </source>
</reference>
<dbReference type="GO" id="GO:0005789">
    <property type="term" value="C:endoplasmic reticulum membrane"/>
    <property type="evidence" value="ECO:0007669"/>
    <property type="project" value="UniProtKB-SubCell"/>
</dbReference>
<sequence length="220" mass="24539">MSKTAQEVGIEAEMAKAQPQASSPSRIYLLLYNAACAALWAYILLLSVPTWISAGTAQVYSAVEPWVRLTQSLAVAEILHAATGITRAPVFTTFTQVFARSVQVWAINHAFPGVTAPSAGYPAMVTAWALADTVRYLYFAVMLAEFSIPRGLKWLRYSLFTVLYPVGIGSEWWLMYQATTETSNWAVQALFYFFLGLYIPGTVMMFSYMLKQRRKMLASL</sequence>
<gene>
    <name evidence="14" type="ORF">N7468_001012</name>
</gene>
<organism evidence="14 15">
    <name type="scientific">Penicillium chermesinum</name>
    <dbReference type="NCBI Taxonomy" id="63820"/>
    <lineage>
        <taxon>Eukaryota</taxon>
        <taxon>Fungi</taxon>
        <taxon>Dikarya</taxon>
        <taxon>Ascomycota</taxon>
        <taxon>Pezizomycotina</taxon>
        <taxon>Eurotiomycetes</taxon>
        <taxon>Eurotiomycetidae</taxon>
        <taxon>Eurotiales</taxon>
        <taxon>Aspergillaceae</taxon>
        <taxon>Penicillium</taxon>
    </lineage>
</organism>
<evidence type="ECO:0000256" key="11">
    <source>
        <dbReference type="ARBA" id="ARBA00023160"/>
    </source>
</evidence>
<evidence type="ECO:0000313" key="14">
    <source>
        <dbReference type="EMBL" id="KAJ5246029.1"/>
    </source>
</evidence>
<keyword evidence="6 13" id="KW-0812">Transmembrane</keyword>
<feature type="transmembrane region" description="Helical" evidence="13">
    <location>
        <begin position="154"/>
        <end position="173"/>
    </location>
</feature>
<comment type="subcellular location">
    <subcellularLocation>
        <location evidence="13">Endoplasmic reticulum membrane</location>
        <topology evidence="13">Multi-pass membrane protein</topology>
    </subcellularLocation>
    <subcellularLocation>
        <location evidence="1">Membrane</location>
        <topology evidence="1">Multi-pass membrane protein</topology>
    </subcellularLocation>
</comment>
<dbReference type="GO" id="GO:0030497">
    <property type="term" value="P:fatty acid elongation"/>
    <property type="evidence" value="ECO:0007669"/>
    <property type="project" value="TreeGrafter"/>
</dbReference>
<comment type="similarity">
    <text evidence="3 13">Belongs to the very long-chain fatty acids dehydratase HACD family.</text>
</comment>
<keyword evidence="11 13" id="KW-0275">Fatty acid biosynthesis</keyword>
<protein>
    <recommendedName>
        <fullName evidence="4 13">Very-long-chain (3R)-3-hydroxyacyl-CoA dehydratase</fullName>
        <ecNumber evidence="4 13">4.2.1.134</ecNumber>
    </recommendedName>
</protein>
<dbReference type="AlphaFoldDB" id="A0A9W9PG29"/>
<dbReference type="GO" id="GO:0030148">
    <property type="term" value="P:sphingolipid biosynthetic process"/>
    <property type="evidence" value="ECO:0007669"/>
    <property type="project" value="TreeGrafter"/>
</dbReference>
<dbReference type="RefSeq" id="XP_058333450.1">
    <property type="nucleotide sequence ID" value="XM_058470309.1"/>
</dbReference>
<proteinExistence type="inferred from homology"/>
<reference evidence="14" key="2">
    <citation type="journal article" date="2023" name="IMA Fungus">
        <title>Comparative genomic study of the Penicillium genus elucidates a diverse pangenome and 15 lateral gene transfer events.</title>
        <authorList>
            <person name="Petersen C."/>
            <person name="Sorensen T."/>
            <person name="Nielsen M.R."/>
            <person name="Sondergaard T.E."/>
            <person name="Sorensen J.L."/>
            <person name="Fitzpatrick D.A."/>
            <person name="Frisvad J.C."/>
            <person name="Nielsen K.L."/>
        </authorList>
    </citation>
    <scope>NUCLEOTIDE SEQUENCE</scope>
    <source>
        <strain evidence="14">IBT 19713</strain>
    </source>
</reference>
<comment type="catalytic activity">
    <reaction evidence="13">
        <text>a very-long-chain (3R)-3-hydroxyacyl-CoA = a very-long-chain (2E)-enoyl-CoA + H2O</text>
        <dbReference type="Rhea" id="RHEA:45812"/>
        <dbReference type="ChEBI" id="CHEBI:15377"/>
        <dbReference type="ChEBI" id="CHEBI:83728"/>
        <dbReference type="ChEBI" id="CHEBI:85440"/>
        <dbReference type="EC" id="4.2.1.134"/>
    </reaction>
</comment>
<keyword evidence="7 13" id="KW-0276">Fatty acid metabolism</keyword>
<evidence type="ECO:0000256" key="1">
    <source>
        <dbReference type="ARBA" id="ARBA00004141"/>
    </source>
</evidence>
<dbReference type="GeneID" id="83197612"/>
<evidence type="ECO:0000256" key="12">
    <source>
        <dbReference type="ARBA" id="ARBA00023239"/>
    </source>
</evidence>
<comment type="pathway">
    <text evidence="2 13">Lipid metabolism; fatty acid biosynthesis.</text>
</comment>
<evidence type="ECO:0000256" key="9">
    <source>
        <dbReference type="ARBA" id="ARBA00023098"/>
    </source>
</evidence>
<keyword evidence="10 13" id="KW-0472">Membrane</keyword>
<keyword evidence="8 13" id="KW-1133">Transmembrane helix</keyword>
<evidence type="ECO:0000256" key="8">
    <source>
        <dbReference type="ARBA" id="ARBA00022989"/>
    </source>
</evidence>
<dbReference type="EC" id="4.2.1.134" evidence="4 13"/>
<dbReference type="OrthoDB" id="46988at2759"/>
<name>A0A9W9PG29_9EURO</name>
<accession>A0A9W9PG29</accession>
<dbReference type="Proteomes" id="UP001150941">
    <property type="component" value="Unassembled WGS sequence"/>
</dbReference>
<dbReference type="EMBL" id="JAPQKS010000002">
    <property type="protein sequence ID" value="KAJ5246029.1"/>
    <property type="molecule type" value="Genomic_DNA"/>
</dbReference>
<keyword evidence="12 13" id="KW-0456">Lyase</keyword>
<comment type="caution">
    <text evidence="13">Lacks conserved residue(s) required for the propagation of feature annotation.</text>
</comment>
<evidence type="ECO:0000256" key="2">
    <source>
        <dbReference type="ARBA" id="ARBA00005194"/>
    </source>
</evidence>
<evidence type="ECO:0000256" key="10">
    <source>
        <dbReference type="ARBA" id="ARBA00023136"/>
    </source>
</evidence>
<keyword evidence="5 13" id="KW-0444">Lipid biosynthesis</keyword>
<dbReference type="InterPro" id="IPR007482">
    <property type="entry name" value="Tyr_Pase-like_PTPLA"/>
</dbReference>
<evidence type="ECO:0000256" key="7">
    <source>
        <dbReference type="ARBA" id="ARBA00022832"/>
    </source>
</evidence>